<dbReference type="EMBL" id="AE017244">
    <property type="protein sequence ID" value="AAZ53611.1"/>
    <property type="molecule type" value="Genomic_DNA"/>
</dbReference>
<feature type="transmembrane region" description="Helical" evidence="1">
    <location>
        <begin position="23"/>
        <end position="47"/>
    </location>
</feature>
<dbReference type="HOGENOM" id="CLU_899597_0_0_14"/>
<feature type="transmembrane region" description="Helical" evidence="1">
    <location>
        <begin position="248"/>
        <end position="273"/>
    </location>
</feature>
<dbReference type="AlphaFoldDB" id="Q4A8C8"/>
<keyword evidence="1" id="KW-1133">Transmembrane helix</keyword>
<dbReference type="RefSeq" id="WP_011290098.1">
    <property type="nucleotide sequence ID" value="NC_007332.1"/>
</dbReference>
<protein>
    <submittedName>
        <fullName evidence="2">Uncharacterized protein</fullName>
    </submittedName>
</protein>
<feature type="transmembrane region" description="Helical" evidence="1">
    <location>
        <begin position="67"/>
        <end position="93"/>
    </location>
</feature>
<feature type="transmembrane region" description="Helical" evidence="1">
    <location>
        <begin position="205"/>
        <end position="228"/>
    </location>
</feature>
<keyword evidence="1" id="KW-0812">Transmembrane</keyword>
<evidence type="ECO:0000256" key="1">
    <source>
        <dbReference type="SAM" id="Phobius"/>
    </source>
</evidence>
<evidence type="ECO:0000313" key="2">
    <source>
        <dbReference type="EMBL" id="AAZ53611.1"/>
    </source>
</evidence>
<name>Q4A8C8_MESH7</name>
<organism evidence="2 3">
    <name type="scientific">Mesomycoplasma hyopneumoniae (strain 7448)</name>
    <name type="common">Mycoplasma hyopneumoniae</name>
    <dbReference type="NCBI Taxonomy" id="262722"/>
    <lineage>
        <taxon>Bacteria</taxon>
        <taxon>Bacillati</taxon>
        <taxon>Mycoplasmatota</taxon>
        <taxon>Mycoplasmoidales</taxon>
        <taxon>Metamycoplasmataceae</taxon>
        <taxon>Mesomycoplasma</taxon>
    </lineage>
</organism>
<dbReference type="KEGG" id="mhp:MHP7448_0237"/>
<reference evidence="2 3" key="1">
    <citation type="journal article" date="2005" name="J. Bacteriol.">
        <title>Swine and poultry pathogens: the complete genome sequences of two strains of Mycoplasma hyopneumoniae and a strain of Mycoplasma synoviae.</title>
        <authorList>
            <person name="Vasconcelos A.T."/>
            <person name="Ferreira H.B."/>
            <person name="Bizarro C.V."/>
            <person name="Bonatto S.L."/>
            <person name="Carvalho M.O."/>
            <person name="Pinto P.M."/>
            <person name="Almeida D.F."/>
            <person name="Almeida L.G."/>
            <person name="Almeida R."/>
            <person name="Alves-Filho L."/>
            <person name="Assuncao E.N."/>
            <person name="Azevedo V.A."/>
            <person name="Bogo M.R."/>
            <person name="Brigido M.M."/>
            <person name="Brocchi M."/>
            <person name="Burity H.A."/>
            <person name="Camargo A.A."/>
            <person name="Camargo S.S."/>
            <person name="Carepo M.S."/>
            <person name="Carraro D.M."/>
            <person name="de Mattos Cascardo J.C."/>
            <person name="Castro L.A."/>
            <person name="Cavalcanti G."/>
            <person name="Chemale G."/>
            <person name="Collevatti R.G."/>
            <person name="Cunha C.W."/>
            <person name="Dallagiovanna B."/>
            <person name="Dambros B.P."/>
            <person name="Dellagostin O.A."/>
            <person name="Falcao C."/>
            <person name="Fantinatti-Garboggini F."/>
            <person name="Felipe M.S."/>
            <person name="Fiorentin L."/>
            <person name="Franco G.R."/>
            <person name="Freitas N.S."/>
            <person name="Frias D."/>
            <person name="Grangeiro T.B."/>
            <person name="Grisard E.C."/>
            <person name="Guimaraes C.T."/>
            <person name="Hungria M."/>
            <person name="Jardim S.N."/>
            <person name="Krieger M.A."/>
            <person name="Laurino J.P."/>
            <person name="Lima L.F."/>
            <person name="Lopes M.I."/>
            <person name="Loreto E.L."/>
            <person name="Madeira H.M."/>
            <person name="Manfio G.P."/>
            <person name="Maranhao A.Q."/>
            <person name="Martinkovics C.T."/>
            <person name="Medeiros S.R."/>
            <person name="Moreira M.A."/>
            <person name="Neiva M."/>
            <person name="Ramalho-Neto C.E."/>
            <person name="Nicolas M.F."/>
            <person name="Oliveira S.C."/>
            <person name="Paixao R.F."/>
            <person name="Pedrosa F.O."/>
            <person name="Pena S.D."/>
            <person name="Pereira M."/>
            <person name="Pereira-Ferrari L."/>
            <person name="Piffer I."/>
            <person name="Pinto L.S."/>
            <person name="Potrich D.P."/>
            <person name="Salim A.C."/>
            <person name="Santos F.R."/>
            <person name="Schmitt R."/>
            <person name="Schneider M.P."/>
            <person name="Schrank A."/>
            <person name="Schrank I.S."/>
            <person name="Schuck A.F."/>
            <person name="Seuanez H.N."/>
            <person name="Silva D.W."/>
            <person name="Silva R."/>
            <person name="Silva S.C."/>
            <person name="Soares C.M."/>
            <person name="Souza K.R."/>
            <person name="Souza R.C."/>
            <person name="Staats C.C."/>
            <person name="Steffens M.B."/>
            <person name="Teixeira S.M."/>
            <person name="Urmenyi T.P."/>
            <person name="Vainstein M.H."/>
            <person name="Zuccherato L.W."/>
            <person name="Simpson A.J."/>
            <person name="Zaha A."/>
        </authorList>
    </citation>
    <scope>NUCLEOTIDE SEQUENCE [LARGE SCALE GENOMIC DNA]</scope>
    <source>
        <strain evidence="2 3">7448</strain>
    </source>
</reference>
<evidence type="ECO:0000313" key="3">
    <source>
        <dbReference type="Proteomes" id="UP000000553"/>
    </source>
</evidence>
<keyword evidence="1" id="KW-0472">Membrane</keyword>
<proteinExistence type="predicted"/>
<dbReference type="Proteomes" id="UP000000553">
    <property type="component" value="Chromosome"/>
</dbReference>
<sequence length="353" mass="42935">MQKKELIEKWVLFFNWKIRKNKLIFLLFSVFFLVFFIFLTSILLLEFDIKPFIKKNSKFIENVNDTLLIINAFLIFLLVFCIILLILLIWFGLESKKKYRQNHLFLKGLSLHFETEFIKTNFLIENKFWIEFRDFKEENGEKIAKFDQFYNNTIIFSKFFLNKMSNFISKYKYNLLEIDIFANDFKLRDYKLNYFEEVKKIHNNLFVLSTLSYIFLTLFWSAATVTIFKMGFQFSFFKNIRNDYDILIEYAGIGTLIITWTLLSFAAVPFWFLRFNYLREYFIIFYKVFAIGFAEFEKVDNFEENEEFKNSLYLAIKKGEGIIRPFDLDRDISNWSTGWGIFSRSMAKFWFWK</sequence>
<accession>Q4A8C8</accession>
<gene>
    <name evidence="2" type="ordered locus">MHP7448_0237</name>
</gene>